<proteinExistence type="predicted"/>
<dbReference type="Proteomes" id="UP000002630">
    <property type="component" value="Linkage Group LG02"/>
</dbReference>
<dbReference type="GO" id="GO:0000492">
    <property type="term" value="P:box C/D snoRNP assembly"/>
    <property type="evidence" value="ECO:0007669"/>
    <property type="project" value="TreeGrafter"/>
</dbReference>
<evidence type="ECO:0000256" key="1">
    <source>
        <dbReference type="ARBA" id="ARBA00022723"/>
    </source>
</evidence>
<dbReference type="OrthoDB" id="18412at2759"/>
<protein>
    <recommendedName>
        <fullName evidence="6">HIT-type domain-containing protein</fullName>
    </recommendedName>
</protein>
<dbReference type="InterPro" id="IPR051639">
    <property type="entry name" value="BCD1"/>
</dbReference>
<feature type="domain" description="HIT-type" evidence="6">
    <location>
        <begin position="9"/>
        <end position="47"/>
    </location>
</feature>
<dbReference type="AlphaFoldDB" id="D7FNN3"/>
<evidence type="ECO:0000256" key="3">
    <source>
        <dbReference type="ARBA" id="ARBA00022833"/>
    </source>
</evidence>
<dbReference type="PROSITE" id="PS51083">
    <property type="entry name" value="ZF_HIT"/>
    <property type="match status" value="1"/>
</dbReference>
<evidence type="ECO:0000313" key="8">
    <source>
        <dbReference type="Proteomes" id="UP000002630"/>
    </source>
</evidence>
<reference evidence="7 8" key="1">
    <citation type="journal article" date="2010" name="Nature">
        <title>The Ectocarpus genome and the independent evolution of multicellularity in brown algae.</title>
        <authorList>
            <person name="Cock J.M."/>
            <person name="Sterck L."/>
            <person name="Rouze P."/>
            <person name="Scornet D."/>
            <person name="Allen A.E."/>
            <person name="Amoutzias G."/>
            <person name="Anthouard V."/>
            <person name="Artiguenave F."/>
            <person name="Aury J.M."/>
            <person name="Badger J.H."/>
            <person name="Beszteri B."/>
            <person name="Billiau K."/>
            <person name="Bonnet E."/>
            <person name="Bothwell J.H."/>
            <person name="Bowler C."/>
            <person name="Boyen C."/>
            <person name="Brownlee C."/>
            <person name="Carrano C.J."/>
            <person name="Charrier B."/>
            <person name="Cho G.Y."/>
            <person name="Coelho S.M."/>
            <person name="Collen J."/>
            <person name="Corre E."/>
            <person name="Da Silva C."/>
            <person name="Delage L."/>
            <person name="Delaroque N."/>
            <person name="Dittami S.M."/>
            <person name="Doulbeau S."/>
            <person name="Elias M."/>
            <person name="Farnham G."/>
            <person name="Gachon C.M."/>
            <person name="Gschloessl B."/>
            <person name="Heesch S."/>
            <person name="Jabbari K."/>
            <person name="Jubin C."/>
            <person name="Kawai H."/>
            <person name="Kimura K."/>
            <person name="Kloareg B."/>
            <person name="Kupper F.C."/>
            <person name="Lang D."/>
            <person name="Le Bail A."/>
            <person name="Leblanc C."/>
            <person name="Lerouge P."/>
            <person name="Lohr M."/>
            <person name="Lopez P.J."/>
            <person name="Martens C."/>
            <person name="Maumus F."/>
            <person name="Michel G."/>
            <person name="Miranda-Saavedra D."/>
            <person name="Morales J."/>
            <person name="Moreau H."/>
            <person name="Motomura T."/>
            <person name="Nagasato C."/>
            <person name="Napoli C.A."/>
            <person name="Nelson D.R."/>
            <person name="Nyvall-Collen P."/>
            <person name="Peters A.F."/>
            <person name="Pommier C."/>
            <person name="Potin P."/>
            <person name="Poulain J."/>
            <person name="Quesneville H."/>
            <person name="Read B."/>
            <person name="Rensing S.A."/>
            <person name="Ritter A."/>
            <person name="Rousvoal S."/>
            <person name="Samanta M."/>
            <person name="Samson G."/>
            <person name="Schroeder D.C."/>
            <person name="Segurens B."/>
            <person name="Strittmatter M."/>
            <person name="Tonon T."/>
            <person name="Tregear J.W."/>
            <person name="Valentin K."/>
            <person name="von Dassow P."/>
            <person name="Yamagishi T."/>
            <person name="Van de Peer Y."/>
            <person name="Wincker P."/>
        </authorList>
    </citation>
    <scope>NUCLEOTIDE SEQUENCE [LARGE SCALE GENOMIC DNA]</scope>
    <source>
        <strain evidence="8">Ec32 / CCAP1310/4</strain>
    </source>
</reference>
<dbReference type="OMA" id="RISGCAW"/>
<dbReference type="Gene3D" id="3.30.60.190">
    <property type="match status" value="1"/>
</dbReference>
<evidence type="ECO:0000313" key="7">
    <source>
        <dbReference type="EMBL" id="CBJ26044.1"/>
    </source>
</evidence>
<evidence type="ECO:0000259" key="6">
    <source>
        <dbReference type="PROSITE" id="PS51083"/>
    </source>
</evidence>
<gene>
    <name evidence="7" type="ORF">Esi_0018_0138</name>
</gene>
<dbReference type="SUPFAM" id="SSF144232">
    <property type="entry name" value="HIT/MYND zinc finger-like"/>
    <property type="match status" value="1"/>
</dbReference>
<dbReference type="STRING" id="2880.D7FNN3"/>
<dbReference type="Pfam" id="PF04438">
    <property type="entry name" value="zf-HIT"/>
    <property type="match status" value="1"/>
</dbReference>
<dbReference type="GO" id="GO:0000463">
    <property type="term" value="P:maturation of LSU-rRNA from tricistronic rRNA transcript (SSU-rRNA, 5.8S rRNA, LSU-rRNA)"/>
    <property type="evidence" value="ECO:0007669"/>
    <property type="project" value="TreeGrafter"/>
</dbReference>
<dbReference type="EMBL" id="FN649727">
    <property type="protein sequence ID" value="CBJ26044.1"/>
    <property type="molecule type" value="Genomic_DNA"/>
</dbReference>
<keyword evidence="3" id="KW-0862">Zinc</keyword>
<name>D7FNN3_ECTSI</name>
<evidence type="ECO:0000256" key="2">
    <source>
        <dbReference type="ARBA" id="ARBA00022771"/>
    </source>
</evidence>
<evidence type="ECO:0000256" key="4">
    <source>
        <dbReference type="PROSITE-ProRule" id="PRU00453"/>
    </source>
</evidence>
<feature type="region of interest" description="Disordered" evidence="5">
    <location>
        <begin position="37"/>
        <end position="125"/>
    </location>
</feature>
<keyword evidence="1" id="KW-0479">Metal-binding</keyword>
<evidence type="ECO:0000256" key="5">
    <source>
        <dbReference type="SAM" id="MobiDB-lite"/>
    </source>
</evidence>
<dbReference type="CDD" id="cd23024">
    <property type="entry name" value="zf-HIT_ZNHIT2-3"/>
    <property type="match status" value="1"/>
</dbReference>
<dbReference type="PANTHER" id="PTHR13483">
    <property type="entry name" value="BOX C_D SNORNA PROTEIN 1-RELATED"/>
    <property type="match status" value="1"/>
</dbReference>
<dbReference type="GO" id="GO:0048254">
    <property type="term" value="P:snoRNA localization"/>
    <property type="evidence" value="ECO:0007669"/>
    <property type="project" value="TreeGrafter"/>
</dbReference>
<dbReference type="InParanoid" id="D7FNN3"/>
<dbReference type="EMBL" id="FN648291">
    <property type="protein sequence ID" value="CBJ26044.1"/>
    <property type="molecule type" value="Genomic_DNA"/>
</dbReference>
<keyword evidence="2 4" id="KW-0863">Zinc-finger</keyword>
<dbReference type="InterPro" id="IPR007529">
    <property type="entry name" value="Znf_HIT"/>
</dbReference>
<accession>D7FNN3</accession>
<keyword evidence="8" id="KW-1185">Reference proteome</keyword>
<dbReference type="GO" id="GO:0005634">
    <property type="term" value="C:nucleus"/>
    <property type="evidence" value="ECO:0007669"/>
    <property type="project" value="TreeGrafter"/>
</dbReference>
<organism evidence="7 8">
    <name type="scientific">Ectocarpus siliculosus</name>
    <name type="common">Brown alga</name>
    <name type="synonym">Conferva siliculosa</name>
    <dbReference type="NCBI Taxonomy" id="2880"/>
    <lineage>
        <taxon>Eukaryota</taxon>
        <taxon>Sar</taxon>
        <taxon>Stramenopiles</taxon>
        <taxon>Ochrophyta</taxon>
        <taxon>PX clade</taxon>
        <taxon>Phaeophyceae</taxon>
        <taxon>Ectocarpales</taxon>
        <taxon>Ectocarpaceae</taxon>
        <taxon>Ectocarpus</taxon>
    </lineage>
</organism>
<dbReference type="GO" id="GO:0070761">
    <property type="term" value="C:pre-snoRNP complex"/>
    <property type="evidence" value="ECO:0007669"/>
    <property type="project" value="TreeGrafter"/>
</dbReference>
<feature type="compositionally biased region" description="Basic and acidic residues" evidence="5">
    <location>
        <begin position="105"/>
        <end position="116"/>
    </location>
</feature>
<sequence length="202" mass="21750">MGKIEAETCSVCKENPSKYRCPRCGAPYCSLVCNKAHKAGSGSAPPCTGKRAGAPLSTPSPNGGGGGGGNNRHSPAGAKRPRKEEVANENGGVAVEGSNKACVRKGRDQWRGGREDKEEEEWQMSADQMERISGCAWLKAAVRDPILQKLLTEIDQADDREKALAFHRTSTQFGEFMDKMLLEIEEYRKGGTGEPELVAADP</sequence>
<dbReference type="GO" id="GO:0008270">
    <property type="term" value="F:zinc ion binding"/>
    <property type="evidence" value="ECO:0007669"/>
    <property type="project" value="UniProtKB-UniRule"/>
</dbReference>